<accession>A0AAW9S8N0</accession>
<reference evidence="10 11" key="1">
    <citation type="submission" date="2024-04" db="EMBL/GenBank/DDBJ databases">
        <title>Novel genus in family Flammeovirgaceae.</title>
        <authorList>
            <person name="Nguyen T.H."/>
            <person name="Vuong T.Q."/>
            <person name="Le H."/>
            <person name="Kim S.-G."/>
        </authorList>
    </citation>
    <scope>NUCLEOTIDE SEQUENCE [LARGE SCALE GENOMIC DNA]</scope>
    <source>
        <strain evidence="10 11">JCM 23209</strain>
    </source>
</reference>
<evidence type="ECO:0000256" key="2">
    <source>
        <dbReference type="ARBA" id="ARBA00022448"/>
    </source>
</evidence>
<keyword evidence="6 7" id="KW-0998">Cell outer membrane</keyword>
<evidence type="ECO:0000256" key="4">
    <source>
        <dbReference type="ARBA" id="ARBA00022692"/>
    </source>
</evidence>
<dbReference type="Proteomes" id="UP001403385">
    <property type="component" value="Unassembled WGS sequence"/>
</dbReference>
<dbReference type="InterPro" id="IPR012910">
    <property type="entry name" value="Plug_dom"/>
</dbReference>
<name>A0AAW9S8N0_9BACT</name>
<protein>
    <submittedName>
        <fullName evidence="10">SusC/RagA family TonB-linked outer membrane protein</fullName>
    </submittedName>
</protein>
<keyword evidence="3 7" id="KW-1134">Transmembrane beta strand</keyword>
<dbReference type="InterPro" id="IPR039426">
    <property type="entry name" value="TonB-dep_rcpt-like"/>
</dbReference>
<organism evidence="10 11">
    <name type="scientific">Rapidithrix thailandica</name>
    <dbReference type="NCBI Taxonomy" id="413964"/>
    <lineage>
        <taxon>Bacteria</taxon>
        <taxon>Pseudomonadati</taxon>
        <taxon>Bacteroidota</taxon>
        <taxon>Cytophagia</taxon>
        <taxon>Cytophagales</taxon>
        <taxon>Flammeovirgaceae</taxon>
        <taxon>Rapidithrix</taxon>
    </lineage>
</organism>
<gene>
    <name evidence="10" type="ORF">AAG747_15740</name>
</gene>
<keyword evidence="2 7" id="KW-0813">Transport</keyword>
<sequence length="1071" mass="117788">MNKFLLVYLFLCTFAAGAWAQERSIRGKVTSSEDGEPLPGVSIVIKGTSKGTVTNVNGEYVLGVPGSEAILLFSYVGFKSREVQVGNQSQVDIKMDFDKTELKEVVITALGTQKEKDAIGFAQESIKGEDVVKASAPNVLDVLSGKMAGVNVGSANGVEGGTTRITIRGNNYFNGSNQPLIIVDGVPIDNDGGMSSIGSGKDWGSGINNINAWDIEDLTVLKGPTAAALYGSRGSNGVILITTKKGKKQPGVGITYNVNHRAISTYRYRDVQNVFGEGGASLNPNPQLPENDEGQKILPTVSFYGSGSSWGPKMDGTPVLWWDGNVYPFEAQPDNIKEFFNEGHTTTHNISFSGGGDKGSVRVSLTRMDHQSVVPNSDAQQTTINLGSSLKVSDRIRTDVSVSYMDYDRHNSPMMGDNENSIGKNVSYNWGRSYRVDIEKNNYKTADGFKNFDAVPSGGGRGRTGDFWWRIYEHNDNHNRKRLLGSITLTGELTDWLEATARVGIDNSNTDNVHKESPWTDTGLQNLYYSRNLGKTSIQNHEAFITAKKNDLLPNLTASMTLGGTYYKEHRYGFGARNKGGGNVAIPFTYTFRNYKGDPNTNQVPDESFYDKEVQSVWGYVDLSYKGWLNLQVTGRNDWSSALPLDNNSYFYPSASATFIPTEAFDIGLPWLNKALLRAAFSATAHDTNPYNVYLTYSPGNWNGQPTSSLPNTVPPKSLEPQRVNSYEFGTNLNLFDNRVNIDFAYYYILAQQQIVDSPLPKSSGANYLRINTGEIENRGWELLVNVVPVRTQNFSWDLTFNMNRNRNFVKALSGDATSIELGNIWGVWGPAVVVKEGEQFGTIVGWDHLYHEETGQPIINDSGTWYELTDQRVTVGNASPDWTGGLTNTLTFKNFTLNAHFDVKMGGDTYFGSYVTGVTFGQSPETLTERLGGGLPLEYEGETYNVGVIKPGVYADGTANDKVVNSVYKYLDYGGWGPNLTHPGIYENSWVSFRELSLYYNFSPELLSKTKFIQGLTVGVFGRNLGYLYDTAPDNINPQGTNSSGNAAGAFEWGAMPAQRSYGFNVKVSF</sequence>
<keyword evidence="8" id="KW-0732">Signal</keyword>
<dbReference type="InterPro" id="IPR023997">
    <property type="entry name" value="TonB-dep_OMP_SusC/RagA_CS"/>
</dbReference>
<dbReference type="EMBL" id="JBDKWZ010000008">
    <property type="protein sequence ID" value="MEN7549376.1"/>
    <property type="molecule type" value="Genomic_DNA"/>
</dbReference>
<keyword evidence="5 7" id="KW-0472">Membrane</keyword>
<comment type="caution">
    <text evidence="10">The sequence shown here is derived from an EMBL/GenBank/DDBJ whole genome shotgun (WGS) entry which is preliminary data.</text>
</comment>
<dbReference type="Gene3D" id="2.60.40.1120">
    <property type="entry name" value="Carboxypeptidase-like, regulatory domain"/>
    <property type="match status" value="1"/>
</dbReference>
<dbReference type="NCBIfam" id="TIGR04057">
    <property type="entry name" value="SusC_RagA_signa"/>
    <property type="match status" value="1"/>
</dbReference>
<evidence type="ECO:0000256" key="8">
    <source>
        <dbReference type="SAM" id="SignalP"/>
    </source>
</evidence>
<evidence type="ECO:0000313" key="10">
    <source>
        <dbReference type="EMBL" id="MEN7549376.1"/>
    </source>
</evidence>
<evidence type="ECO:0000256" key="6">
    <source>
        <dbReference type="ARBA" id="ARBA00023237"/>
    </source>
</evidence>
<evidence type="ECO:0000259" key="9">
    <source>
        <dbReference type="Pfam" id="PF07715"/>
    </source>
</evidence>
<proteinExistence type="inferred from homology"/>
<keyword evidence="4 7" id="KW-0812">Transmembrane</keyword>
<comment type="similarity">
    <text evidence="7">Belongs to the TonB-dependent receptor family.</text>
</comment>
<dbReference type="PROSITE" id="PS52016">
    <property type="entry name" value="TONB_DEPENDENT_REC_3"/>
    <property type="match status" value="1"/>
</dbReference>
<dbReference type="InterPro" id="IPR037066">
    <property type="entry name" value="Plug_dom_sf"/>
</dbReference>
<dbReference type="InterPro" id="IPR036942">
    <property type="entry name" value="Beta-barrel_TonB_sf"/>
</dbReference>
<dbReference type="SUPFAM" id="SSF49464">
    <property type="entry name" value="Carboxypeptidase regulatory domain-like"/>
    <property type="match status" value="1"/>
</dbReference>
<evidence type="ECO:0000256" key="7">
    <source>
        <dbReference type="PROSITE-ProRule" id="PRU01360"/>
    </source>
</evidence>
<dbReference type="InterPro" id="IPR023996">
    <property type="entry name" value="TonB-dep_OMP_SusC/RagA"/>
</dbReference>
<dbReference type="AlphaFoldDB" id="A0AAW9S8N0"/>
<dbReference type="RefSeq" id="WP_346822152.1">
    <property type="nucleotide sequence ID" value="NZ_JBDKWZ010000008.1"/>
</dbReference>
<feature type="signal peptide" evidence="8">
    <location>
        <begin position="1"/>
        <end position="20"/>
    </location>
</feature>
<dbReference type="Gene3D" id="2.170.130.10">
    <property type="entry name" value="TonB-dependent receptor, plug domain"/>
    <property type="match status" value="1"/>
</dbReference>
<dbReference type="Pfam" id="PF07715">
    <property type="entry name" value="Plug"/>
    <property type="match status" value="1"/>
</dbReference>
<keyword evidence="11" id="KW-1185">Reference proteome</keyword>
<feature type="domain" description="TonB-dependent receptor plug" evidence="9">
    <location>
        <begin position="122"/>
        <end position="238"/>
    </location>
</feature>
<dbReference type="Gene3D" id="2.40.170.20">
    <property type="entry name" value="TonB-dependent receptor, beta-barrel domain"/>
    <property type="match status" value="1"/>
</dbReference>
<dbReference type="InterPro" id="IPR008969">
    <property type="entry name" value="CarboxyPept-like_regulatory"/>
</dbReference>
<evidence type="ECO:0000313" key="11">
    <source>
        <dbReference type="Proteomes" id="UP001403385"/>
    </source>
</evidence>
<evidence type="ECO:0000256" key="3">
    <source>
        <dbReference type="ARBA" id="ARBA00022452"/>
    </source>
</evidence>
<dbReference type="NCBIfam" id="TIGR04056">
    <property type="entry name" value="OMP_RagA_SusC"/>
    <property type="match status" value="1"/>
</dbReference>
<evidence type="ECO:0000256" key="1">
    <source>
        <dbReference type="ARBA" id="ARBA00004571"/>
    </source>
</evidence>
<evidence type="ECO:0000256" key="5">
    <source>
        <dbReference type="ARBA" id="ARBA00023136"/>
    </source>
</evidence>
<feature type="chain" id="PRO_5043746059" evidence="8">
    <location>
        <begin position="21"/>
        <end position="1071"/>
    </location>
</feature>
<dbReference type="Pfam" id="PF13715">
    <property type="entry name" value="CarbopepD_reg_2"/>
    <property type="match status" value="1"/>
</dbReference>
<dbReference type="SUPFAM" id="SSF56935">
    <property type="entry name" value="Porins"/>
    <property type="match status" value="1"/>
</dbReference>
<comment type="subcellular location">
    <subcellularLocation>
        <location evidence="1 7">Cell outer membrane</location>
        <topology evidence="1 7">Multi-pass membrane protein</topology>
    </subcellularLocation>
</comment>
<dbReference type="GO" id="GO:0009279">
    <property type="term" value="C:cell outer membrane"/>
    <property type="evidence" value="ECO:0007669"/>
    <property type="project" value="UniProtKB-SubCell"/>
</dbReference>